<gene>
    <name evidence="2" type="ORF">PDIGIT_LOCUS6846</name>
</gene>
<sequence>MHGARTRGGKQIQIVLFDIPKKEGLTVPVPVPEPVTEVSLSECTVSDQKRGSIHACFPPSRSPSVQGLHAVRIPQQARRARTGTWQSRAIRTTHRT</sequence>
<evidence type="ECO:0000313" key="3">
    <source>
        <dbReference type="Proteomes" id="UP001152607"/>
    </source>
</evidence>
<protein>
    <submittedName>
        <fullName evidence="2">Uncharacterized protein</fullName>
    </submittedName>
</protein>
<accession>A0A9W4UFK1</accession>
<organism evidence="2 3">
    <name type="scientific">Periconia digitata</name>
    <dbReference type="NCBI Taxonomy" id="1303443"/>
    <lineage>
        <taxon>Eukaryota</taxon>
        <taxon>Fungi</taxon>
        <taxon>Dikarya</taxon>
        <taxon>Ascomycota</taxon>
        <taxon>Pezizomycotina</taxon>
        <taxon>Dothideomycetes</taxon>
        <taxon>Pleosporomycetidae</taxon>
        <taxon>Pleosporales</taxon>
        <taxon>Massarineae</taxon>
        <taxon>Periconiaceae</taxon>
        <taxon>Periconia</taxon>
    </lineage>
</organism>
<proteinExistence type="predicted"/>
<evidence type="ECO:0000313" key="2">
    <source>
        <dbReference type="EMBL" id="CAI6333797.1"/>
    </source>
</evidence>
<dbReference type="Proteomes" id="UP001152607">
    <property type="component" value="Unassembled WGS sequence"/>
</dbReference>
<feature type="region of interest" description="Disordered" evidence="1">
    <location>
        <begin position="75"/>
        <end position="96"/>
    </location>
</feature>
<dbReference type="EMBL" id="CAOQHR010000004">
    <property type="protein sequence ID" value="CAI6333797.1"/>
    <property type="molecule type" value="Genomic_DNA"/>
</dbReference>
<reference evidence="2" key="1">
    <citation type="submission" date="2023-01" db="EMBL/GenBank/DDBJ databases">
        <authorList>
            <person name="Van Ghelder C."/>
            <person name="Rancurel C."/>
        </authorList>
    </citation>
    <scope>NUCLEOTIDE SEQUENCE</scope>
    <source>
        <strain evidence="2">CNCM I-4278</strain>
    </source>
</reference>
<evidence type="ECO:0000256" key="1">
    <source>
        <dbReference type="SAM" id="MobiDB-lite"/>
    </source>
</evidence>
<name>A0A9W4UFK1_9PLEO</name>
<comment type="caution">
    <text evidence="2">The sequence shown here is derived from an EMBL/GenBank/DDBJ whole genome shotgun (WGS) entry which is preliminary data.</text>
</comment>
<keyword evidence="3" id="KW-1185">Reference proteome</keyword>
<dbReference type="AlphaFoldDB" id="A0A9W4UFK1"/>